<dbReference type="PRINTS" id="PR00409">
    <property type="entry name" value="PHDIOXRDTASE"/>
</dbReference>
<dbReference type="InterPro" id="IPR039261">
    <property type="entry name" value="FNR_nucleotide-bd"/>
</dbReference>
<evidence type="ECO:0000313" key="10">
    <source>
        <dbReference type="Proteomes" id="UP000214566"/>
    </source>
</evidence>
<dbReference type="SUPFAM" id="SSF52343">
    <property type="entry name" value="Ferredoxin reductase-like, C-terminal NADP-linked domain"/>
    <property type="match status" value="1"/>
</dbReference>
<dbReference type="GO" id="GO:0051537">
    <property type="term" value="F:2 iron, 2 sulfur cluster binding"/>
    <property type="evidence" value="ECO:0007669"/>
    <property type="project" value="UniProtKB-KW"/>
</dbReference>
<dbReference type="EMBL" id="FLMQ01000045">
    <property type="protein sequence ID" value="SBP86969.1"/>
    <property type="molecule type" value="Genomic_DNA"/>
</dbReference>
<evidence type="ECO:0000256" key="6">
    <source>
        <dbReference type="ARBA" id="ARBA00023014"/>
    </source>
</evidence>
<dbReference type="GO" id="GO:0051213">
    <property type="term" value="F:dioxygenase activity"/>
    <property type="evidence" value="ECO:0007669"/>
    <property type="project" value="UniProtKB-KW"/>
</dbReference>
<dbReference type="Gene3D" id="3.40.50.80">
    <property type="entry name" value="Nucleotide-binding domain of ferredoxin-NADP reductase (FNR) module"/>
    <property type="match status" value="1"/>
</dbReference>
<dbReference type="PANTHER" id="PTHR47354">
    <property type="entry name" value="NADH OXIDOREDUCTASE HCR"/>
    <property type="match status" value="1"/>
</dbReference>
<dbReference type="InterPro" id="IPR036010">
    <property type="entry name" value="2Fe-2S_ferredoxin-like_sf"/>
</dbReference>
<protein>
    <submittedName>
        <fullName evidence="9">Phthalate dioxygenase reductase</fullName>
        <ecNumber evidence="9">1.-.-.-</ecNumber>
    </submittedName>
</protein>
<feature type="domain" description="FAD-binding FR-type" evidence="8">
    <location>
        <begin position="13"/>
        <end position="116"/>
    </location>
</feature>
<dbReference type="InterPro" id="IPR050415">
    <property type="entry name" value="MRET"/>
</dbReference>
<dbReference type="Gene3D" id="2.40.30.10">
    <property type="entry name" value="Translation factors"/>
    <property type="match status" value="1"/>
</dbReference>
<dbReference type="EC" id="1.-.-.-" evidence="9"/>
<evidence type="ECO:0000259" key="8">
    <source>
        <dbReference type="PROSITE" id="PS51384"/>
    </source>
</evidence>
<dbReference type="CDD" id="cd06185">
    <property type="entry name" value="PDR_like"/>
    <property type="match status" value="1"/>
</dbReference>
<dbReference type="PANTHER" id="PTHR47354:SF1">
    <property type="entry name" value="CARNITINE MONOOXYGENASE REDUCTASE SUBUNIT"/>
    <property type="match status" value="1"/>
</dbReference>
<keyword evidence="5" id="KW-0408">Iron</keyword>
<proteinExistence type="predicted"/>
<dbReference type="SUPFAM" id="SSF54292">
    <property type="entry name" value="2Fe-2S ferredoxin-like"/>
    <property type="match status" value="1"/>
</dbReference>
<dbReference type="PROSITE" id="PS00197">
    <property type="entry name" value="2FE2S_FER_1"/>
    <property type="match status" value="1"/>
</dbReference>
<name>A0A238D172_THIDL</name>
<gene>
    <name evidence="9" type="primary">ophA</name>
    <name evidence="9" type="ORF">THIARS_50217</name>
</gene>
<dbReference type="InterPro" id="IPR001041">
    <property type="entry name" value="2Fe-2S_ferredoxin-type"/>
</dbReference>
<dbReference type="AlphaFoldDB" id="A0A238D172"/>
<dbReference type="Pfam" id="PF00175">
    <property type="entry name" value="NAD_binding_1"/>
    <property type="match status" value="1"/>
</dbReference>
<keyword evidence="9" id="KW-0223">Dioxygenase</keyword>
<evidence type="ECO:0000256" key="3">
    <source>
        <dbReference type="ARBA" id="ARBA00022723"/>
    </source>
</evidence>
<dbReference type="InterPro" id="IPR017938">
    <property type="entry name" value="Riboflavin_synthase-like_b-brl"/>
</dbReference>
<dbReference type="Proteomes" id="UP000214566">
    <property type="component" value="Unassembled WGS sequence"/>
</dbReference>
<keyword evidence="1" id="KW-0285">Flavoprotein</keyword>
<evidence type="ECO:0000256" key="5">
    <source>
        <dbReference type="ARBA" id="ARBA00023004"/>
    </source>
</evidence>
<feature type="domain" description="2Fe-2S ferredoxin-type" evidence="7">
    <location>
        <begin position="246"/>
        <end position="329"/>
    </location>
</feature>
<dbReference type="InterPro" id="IPR017927">
    <property type="entry name" value="FAD-bd_FR_type"/>
</dbReference>
<keyword evidence="4 9" id="KW-0560">Oxidoreductase</keyword>
<sequence>MSRTEMMDAEQVELPLRLRVASARDLARGIKGFELVPMDAAAKLPAFTAGSHIRVRAPNGMLRKYSICSDPADQTRYCIAVKREESGRGGSRSLCDELGEGDPIDVSLPDNAFALDPAAKSYAFIAGGIGITPILSMIRSFGDMPLAAWKLVYLSRHREATAFLDELQARELRSRVTIHHSEGDPRRSFDLWPLLEQPKPGQHIYCCGSQRLMSAVKDMAGHWSSRQMHFESFVEGGQARPDDRPFRVRLASTGQEFEVPVGDTILQVLHRNGIKAASSCESGTCGTCRTRLVEGVADHRDMVLLPEETDTQIMTCVSRARSELLVIDL</sequence>
<evidence type="ECO:0000256" key="2">
    <source>
        <dbReference type="ARBA" id="ARBA00022714"/>
    </source>
</evidence>
<reference evidence="9 10" key="1">
    <citation type="submission" date="2016-06" db="EMBL/GenBank/DDBJ databases">
        <authorList>
            <person name="Kjaerup R.B."/>
            <person name="Dalgaard T.S."/>
            <person name="Juul-Madsen H.R."/>
        </authorList>
    </citation>
    <scope>NUCLEOTIDE SEQUENCE [LARGE SCALE GENOMIC DNA]</scope>
    <source>
        <strain evidence="9 10">DSM 16361</strain>
    </source>
</reference>
<dbReference type="Gene3D" id="3.10.20.30">
    <property type="match status" value="1"/>
</dbReference>
<organism evidence="9 10">
    <name type="scientific">Thiomonas delicata</name>
    <name type="common">Thiomonas cuprina</name>
    <dbReference type="NCBI Taxonomy" id="364030"/>
    <lineage>
        <taxon>Bacteria</taxon>
        <taxon>Pseudomonadati</taxon>
        <taxon>Pseudomonadota</taxon>
        <taxon>Betaproteobacteria</taxon>
        <taxon>Burkholderiales</taxon>
        <taxon>Thiomonas</taxon>
    </lineage>
</organism>
<evidence type="ECO:0000259" key="7">
    <source>
        <dbReference type="PROSITE" id="PS51085"/>
    </source>
</evidence>
<evidence type="ECO:0000256" key="1">
    <source>
        <dbReference type="ARBA" id="ARBA00022630"/>
    </source>
</evidence>
<keyword evidence="10" id="KW-1185">Reference proteome</keyword>
<dbReference type="OrthoDB" id="544091at2"/>
<keyword evidence="3" id="KW-0479">Metal-binding</keyword>
<dbReference type="InterPro" id="IPR012675">
    <property type="entry name" value="Beta-grasp_dom_sf"/>
</dbReference>
<evidence type="ECO:0000313" key="9">
    <source>
        <dbReference type="EMBL" id="SBP86969.1"/>
    </source>
</evidence>
<dbReference type="PROSITE" id="PS51085">
    <property type="entry name" value="2FE2S_FER_2"/>
    <property type="match status" value="1"/>
</dbReference>
<dbReference type="PROSITE" id="PS51384">
    <property type="entry name" value="FAD_FR"/>
    <property type="match status" value="1"/>
</dbReference>
<dbReference type="InterPro" id="IPR006058">
    <property type="entry name" value="2Fe2S_fd_BS"/>
</dbReference>
<keyword evidence="2" id="KW-0001">2Fe-2S</keyword>
<dbReference type="GO" id="GO:0046872">
    <property type="term" value="F:metal ion binding"/>
    <property type="evidence" value="ECO:0007669"/>
    <property type="project" value="UniProtKB-KW"/>
</dbReference>
<evidence type="ECO:0000256" key="4">
    <source>
        <dbReference type="ARBA" id="ARBA00023002"/>
    </source>
</evidence>
<keyword evidence="6" id="KW-0411">Iron-sulfur</keyword>
<dbReference type="Pfam" id="PF00111">
    <property type="entry name" value="Fer2"/>
    <property type="match status" value="1"/>
</dbReference>
<accession>A0A238D172</accession>
<dbReference type="SUPFAM" id="SSF63380">
    <property type="entry name" value="Riboflavin synthase domain-like"/>
    <property type="match status" value="1"/>
</dbReference>
<dbReference type="InterPro" id="IPR001433">
    <property type="entry name" value="OxRdtase_FAD/NAD-bd"/>
</dbReference>
<dbReference type="CDD" id="cd00207">
    <property type="entry name" value="fer2"/>
    <property type="match status" value="1"/>
</dbReference>